<sequence>MVAKTEDGASPLWKVIEQVGLFDVGLNALGSSAALVQQRSDLREVLAHRSSISFRAADGVRPRLVKREILLLLGELPEDGMQASGGIVYRYCH</sequence>
<organism evidence="1 2">
    <name type="scientific">Amycolatopsis deserti</name>
    <dbReference type="NCBI Taxonomy" id="185696"/>
    <lineage>
        <taxon>Bacteria</taxon>
        <taxon>Bacillati</taxon>
        <taxon>Actinomycetota</taxon>
        <taxon>Actinomycetes</taxon>
        <taxon>Pseudonocardiales</taxon>
        <taxon>Pseudonocardiaceae</taxon>
        <taxon>Amycolatopsis</taxon>
    </lineage>
</organism>
<reference evidence="2" key="1">
    <citation type="journal article" date="2019" name="Int. J. Syst. Evol. Microbiol.">
        <title>The Global Catalogue of Microorganisms (GCM) 10K type strain sequencing project: providing services to taxonomists for standard genome sequencing and annotation.</title>
        <authorList>
            <consortium name="The Broad Institute Genomics Platform"/>
            <consortium name="The Broad Institute Genome Sequencing Center for Infectious Disease"/>
            <person name="Wu L."/>
            <person name="Ma J."/>
        </authorList>
    </citation>
    <scope>NUCLEOTIDE SEQUENCE [LARGE SCALE GENOMIC DNA]</scope>
    <source>
        <strain evidence="2">CGMCC 4.7677</strain>
    </source>
</reference>
<gene>
    <name evidence="1" type="ORF">GCM10017786_50130</name>
</gene>
<accession>A0ABQ3JCI0</accession>
<comment type="caution">
    <text evidence="1">The sequence shown here is derived from an EMBL/GenBank/DDBJ whole genome shotgun (WGS) entry which is preliminary data.</text>
</comment>
<name>A0ABQ3JCI0_9PSEU</name>
<keyword evidence="2" id="KW-1185">Reference proteome</keyword>
<proteinExistence type="predicted"/>
<protein>
    <submittedName>
        <fullName evidence="1">Uncharacterized protein</fullName>
    </submittedName>
</protein>
<evidence type="ECO:0000313" key="1">
    <source>
        <dbReference type="EMBL" id="GHF10432.1"/>
    </source>
</evidence>
<dbReference type="EMBL" id="BNAU01000006">
    <property type="protein sequence ID" value="GHF10432.1"/>
    <property type="molecule type" value="Genomic_DNA"/>
</dbReference>
<dbReference type="Proteomes" id="UP000605897">
    <property type="component" value="Unassembled WGS sequence"/>
</dbReference>
<evidence type="ECO:0000313" key="2">
    <source>
        <dbReference type="Proteomes" id="UP000605897"/>
    </source>
</evidence>